<feature type="zinc finger region" description="C3H1-type" evidence="5">
    <location>
        <begin position="145"/>
        <end position="173"/>
    </location>
</feature>
<dbReference type="PANTHER" id="PTHR12506:SF50">
    <property type="entry name" value="ZINC FINGER CCCH DOMAIN-CONTAINING PROTEIN 26"/>
    <property type="match status" value="1"/>
</dbReference>
<dbReference type="PANTHER" id="PTHR12506">
    <property type="entry name" value="PROTEIN PHOSPHATASE RELATED"/>
    <property type="match status" value="1"/>
</dbReference>
<gene>
    <name evidence="8" type="ORF">Din_021930</name>
</gene>
<dbReference type="PROSITE" id="PS50103">
    <property type="entry name" value="ZF_C3H1"/>
    <property type="match status" value="5"/>
</dbReference>
<evidence type="ECO:0000256" key="1">
    <source>
        <dbReference type="ARBA" id="ARBA00022723"/>
    </source>
</evidence>
<feature type="region of interest" description="Disordered" evidence="6">
    <location>
        <begin position="1"/>
        <end position="25"/>
    </location>
</feature>
<keyword evidence="4" id="KW-0238">DNA-binding</keyword>
<dbReference type="Gene3D" id="3.30.1370.210">
    <property type="match status" value="1"/>
</dbReference>
<feature type="zinc finger region" description="C3H1-type" evidence="5">
    <location>
        <begin position="341"/>
        <end position="369"/>
    </location>
</feature>
<feature type="zinc finger region" description="C3H1-type" evidence="5">
    <location>
        <begin position="58"/>
        <end position="86"/>
    </location>
</feature>
<name>A0A5B7A6V6_DAVIN</name>
<sequence length="461" mass="50333">MYRTSMPDNRQVRSNGGVSNSSNQSVDNIEEAVWRLKIQTDDNQDNGAVAHLGPYPDRPGEPDCIYFLRTGLCGYGSKCRFNHPDYAGQGGQYRSELPERVGQPDCGYFLKTGTCKYGSTCKYHHPRDRHGAGMISLNSLGLPMRQEEKPCPYYMRTGLCKFGVACKFHHPQPASAGTMVPVPGPAVYGSTGLSVAPSTGPPYVGGLPAWSFPRAPYISGPGMQGPQSYMPVVFPPSQGTVPAQGWSTYLGSMSPVSSTSVLGSNPVYNSKNQGDSGSSRQVHMLSTSIPHLPERPDQPECRYFMNTGSCKYGSDCKYHHPRERIVQLATNSLGPLGLPLRPGHAVCSYYSLYGLCKYGPTCKFDHPLELVGYSYNYNLSVPTLSVMDPSLFPYQRNLPAVHSSSEMSPSKSSRFPDWIRKLEIASNKSQSPDTIEDSLEQAGSPPQSLPASSEPPHDHSD</sequence>
<dbReference type="InterPro" id="IPR036855">
    <property type="entry name" value="Znf_CCCH_sf"/>
</dbReference>
<dbReference type="InterPro" id="IPR000571">
    <property type="entry name" value="Znf_CCCH"/>
</dbReference>
<feature type="domain" description="C3H1-type" evidence="7">
    <location>
        <begin position="145"/>
        <end position="173"/>
    </location>
</feature>
<dbReference type="AlphaFoldDB" id="A0A5B7A6V6"/>
<dbReference type="GO" id="GO:0003729">
    <property type="term" value="F:mRNA binding"/>
    <property type="evidence" value="ECO:0007669"/>
    <property type="project" value="TreeGrafter"/>
</dbReference>
<keyword evidence="2 5" id="KW-0863">Zinc-finger</keyword>
<dbReference type="GO" id="GO:0008270">
    <property type="term" value="F:zinc ion binding"/>
    <property type="evidence" value="ECO:0007669"/>
    <property type="project" value="UniProtKB-KW"/>
</dbReference>
<feature type="domain" description="C3H1-type" evidence="7">
    <location>
        <begin position="295"/>
        <end position="323"/>
    </location>
</feature>
<evidence type="ECO:0000256" key="4">
    <source>
        <dbReference type="ARBA" id="ARBA00023125"/>
    </source>
</evidence>
<reference evidence="8" key="1">
    <citation type="submission" date="2019-08" db="EMBL/GenBank/DDBJ databases">
        <title>Reference gene set and small RNA set construction with multiple tissues from Davidia involucrata Baill.</title>
        <authorList>
            <person name="Yang H."/>
            <person name="Zhou C."/>
            <person name="Li G."/>
            <person name="Wang J."/>
            <person name="Gao P."/>
            <person name="Wang M."/>
            <person name="Wang R."/>
            <person name="Zhao Y."/>
        </authorList>
    </citation>
    <scope>NUCLEOTIDE SEQUENCE</scope>
    <source>
        <tissue evidence="8">Mixed with DoveR01_LX</tissue>
    </source>
</reference>
<evidence type="ECO:0000256" key="2">
    <source>
        <dbReference type="ARBA" id="ARBA00022771"/>
    </source>
</evidence>
<keyword evidence="3 5" id="KW-0862">Zinc</keyword>
<protein>
    <submittedName>
        <fullName evidence="8">Putative zinc finger CCCH domain-containing protein 3</fullName>
    </submittedName>
</protein>
<feature type="domain" description="C3H1-type" evidence="7">
    <location>
        <begin position="100"/>
        <end position="128"/>
    </location>
</feature>
<organism evidence="8">
    <name type="scientific">Davidia involucrata</name>
    <name type="common">Dove tree</name>
    <dbReference type="NCBI Taxonomy" id="16924"/>
    <lineage>
        <taxon>Eukaryota</taxon>
        <taxon>Viridiplantae</taxon>
        <taxon>Streptophyta</taxon>
        <taxon>Embryophyta</taxon>
        <taxon>Tracheophyta</taxon>
        <taxon>Spermatophyta</taxon>
        <taxon>Magnoliopsida</taxon>
        <taxon>eudicotyledons</taxon>
        <taxon>Gunneridae</taxon>
        <taxon>Pentapetalae</taxon>
        <taxon>asterids</taxon>
        <taxon>Cornales</taxon>
        <taxon>Nyssaceae</taxon>
        <taxon>Davidia</taxon>
    </lineage>
</organism>
<feature type="domain" description="C3H1-type" evidence="7">
    <location>
        <begin position="58"/>
        <end position="86"/>
    </location>
</feature>
<evidence type="ECO:0000259" key="7">
    <source>
        <dbReference type="PROSITE" id="PS50103"/>
    </source>
</evidence>
<feature type="zinc finger region" description="C3H1-type" evidence="5">
    <location>
        <begin position="100"/>
        <end position="128"/>
    </location>
</feature>
<dbReference type="Gene3D" id="4.10.1000.10">
    <property type="entry name" value="Zinc finger, CCCH-type"/>
    <property type="match status" value="1"/>
</dbReference>
<evidence type="ECO:0000256" key="3">
    <source>
        <dbReference type="ARBA" id="ARBA00022833"/>
    </source>
</evidence>
<evidence type="ECO:0000256" key="5">
    <source>
        <dbReference type="PROSITE-ProRule" id="PRU00723"/>
    </source>
</evidence>
<evidence type="ECO:0000256" key="6">
    <source>
        <dbReference type="SAM" id="MobiDB-lite"/>
    </source>
</evidence>
<feature type="zinc finger region" description="C3H1-type" evidence="5">
    <location>
        <begin position="295"/>
        <end position="323"/>
    </location>
</feature>
<dbReference type="EMBL" id="GHES01021930">
    <property type="protein sequence ID" value="MPA52489.1"/>
    <property type="molecule type" value="Transcribed_RNA"/>
</dbReference>
<accession>A0A5B7A6V6</accession>
<dbReference type="SMART" id="SM00356">
    <property type="entry name" value="ZnF_C3H1"/>
    <property type="match status" value="5"/>
</dbReference>
<dbReference type="Gene3D" id="2.30.30.1190">
    <property type="match status" value="1"/>
</dbReference>
<dbReference type="GO" id="GO:0003677">
    <property type="term" value="F:DNA binding"/>
    <property type="evidence" value="ECO:0007669"/>
    <property type="project" value="UniProtKB-KW"/>
</dbReference>
<feature type="region of interest" description="Disordered" evidence="6">
    <location>
        <begin position="425"/>
        <end position="461"/>
    </location>
</feature>
<feature type="compositionally biased region" description="Low complexity" evidence="6">
    <location>
        <begin position="12"/>
        <end position="25"/>
    </location>
</feature>
<dbReference type="InterPro" id="IPR050974">
    <property type="entry name" value="Plant_ZF_CCCH"/>
</dbReference>
<evidence type="ECO:0000313" key="8">
    <source>
        <dbReference type="EMBL" id="MPA52489.1"/>
    </source>
</evidence>
<keyword evidence="1 5" id="KW-0479">Metal-binding</keyword>
<proteinExistence type="predicted"/>
<dbReference type="Pfam" id="PF00642">
    <property type="entry name" value="zf-CCCH"/>
    <property type="match status" value="5"/>
</dbReference>
<feature type="domain" description="C3H1-type" evidence="7">
    <location>
        <begin position="341"/>
        <end position="369"/>
    </location>
</feature>
<dbReference type="SUPFAM" id="SSF90229">
    <property type="entry name" value="CCCH zinc finger"/>
    <property type="match status" value="5"/>
</dbReference>